<accession>A0A0V1F2D2</accession>
<evidence type="ECO:0000313" key="3">
    <source>
        <dbReference type="Proteomes" id="UP000055024"/>
    </source>
</evidence>
<gene>
    <name evidence="2" type="ORF">T11_17844</name>
</gene>
<evidence type="ECO:0000313" key="2">
    <source>
        <dbReference type="EMBL" id="KRY80151.1"/>
    </source>
</evidence>
<dbReference type="AlphaFoldDB" id="A0A0V1F2D2"/>
<evidence type="ECO:0000256" key="1">
    <source>
        <dbReference type="SAM" id="MobiDB-lite"/>
    </source>
</evidence>
<sequence length="41" mass="4663">MFPAEQANFSAQIAGYVKQKKKKKMKEKSTPSNFLSSINEK</sequence>
<keyword evidence="3" id="KW-1185">Reference proteome</keyword>
<name>A0A0V1F2D2_9BILA</name>
<comment type="caution">
    <text evidence="2">The sequence shown here is derived from an EMBL/GenBank/DDBJ whole genome shotgun (WGS) entry which is preliminary data.</text>
</comment>
<proteinExistence type="predicted"/>
<feature type="compositionally biased region" description="Polar residues" evidence="1">
    <location>
        <begin position="30"/>
        <end position="41"/>
    </location>
</feature>
<dbReference type="Proteomes" id="UP000055024">
    <property type="component" value="Unassembled WGS sequence"/>
</dbReference>
<dbReference type="EMBL" id="JYDP01007035">
    <property type="protein sequence ID" value="KRY80151.1"/>
    <property type="molecule type" value="Genomic_DNA"/>
</dbReference>
<organism evidence="2 3">
    <name type="scientific">Trichinella zimbabwensis</name>
    <dbReference type="NCBI Taxonomy" id="268475"/>
    <lineage>
        <taxon>Eukaryota</taxon>
        <taxon>Metazoa</taxon>
        <taxon>Ecdysozoa</taxon>
        <taxon>Nematoda</taxon>
        <taxon>Enoplea</taxon>
        <taxon>Dorylaimia</taxon>
        <taxon>Trichinellida</taxon>
        <taxon>Trichinellidae</taxon>
        <taxon>Trichinella</taxon>
    </lineage>
</organism>
<reference evidence="2 3" key="1">
    <citation type="submission" date="2015-01" db="EMBL/GenBank/DDBJ databases">
        <title>Evolution of Trichinella species and genotypes.</title>
        <authorList>
            <person name="Korhonen P.K."/>
            <person name="Edoardo P."/>
            <person name="Giuseppe L.R."/>
            <person name="Gasser R.B."/>
        </authorList>
    </citation>
    <scope>NUCLEOTIDE SEQUENCE [LARGE SCALE GENOMIC DNA]</scope>
    <source>
        <strain evidence="2">ISS1029</strain>
    </source>
</reference>
<protein>
    <submittedName>
        <fullName evidence="2">Uncharacterized protein</fullName>
    </submittedName>
</protein>
<feature type="region of interest" description="Disordered" evidence="1">
    <location>
        <begin position="20"/>
        <end position="41"/>
    </location>
</feature>